<dbReference type="GO" id="GO:0060320">
    <property type="term" value="P:rejection of self pollen"/>
    <property type="evidence" value="ECO:0007669"/>
    <property type="project" value="UniProtKB-KW"/>
</dbReference>
<accession>A0A4D6M469</accession>
<dbReference type="OrthoDB" id="1430548at2759"/>
<keyword evidence="4 6" id="KW-0964">Secreted</keyword>
<dbReference type="Gramene" id="Vigun04g199300.1.v1.2">
    <property type="protein sequence ID" value="Vigun04g199300.1.v1.2.CDS.1"/>
    <property type="gene ID" value="Vigun04g199300.v1.2"/>
</dbReference>
<organism evidence="7 8">
    <name type="scientific">Vigna unguiculata</name>
    <name type="common">Cowpea</name>
    <dbReference type="NCBI Taxonomy" id="3917"/>
    <lineage>
        <taxon>Eukaryota</taxon>
        <taxon>Viridiplantae</taxon>
        <taxon>Streptophyta</taxon>
        <taxon>Embryophyta</taxon>
        <taxon>Tracheophyta</taxon>
        <taxon>Spermatophyta</taxon>
        <taxon>Magnoliopsida</taxon>
        <taxon>eudicotyledons</taxon>
        <taxon>Gunneridae</taxon>
        <taxon>Pentapetalae</taxon>
        <taxon>rosids</taxon>
        <taxon>fabids</taxon>
        <taxon>Fabales</taxon>
        <taxon>Fabaceae</taxon>
        <taxon>Papilionoideae</taxon>
        <taxon>50 kb inversion clade</taxon>
        <taxon>NPAAA clade</taxon>
        <taxon>indigoferoid/millettioid clade</taxon>
        <taxon>Phaseoleae</taxon>
        <taxon>Vigna</taxon>
    </lineage>
</organism>
<evidence type="ECO:0000256" key="6">
    <source>
        <dbReference type="RuleBase" id="RU367044"/>
    </source>
</evidence>
<feature type="chain" id="PRO_5025097437" description="S-protein homolog" evidence="6">
    <location>
        <begin position="27"/>
        <end position="152"/>
    </location>
</feature>
<dbReference type="PANTHER" id="PTHR31232">
    <property type="match status" value="1"/>
</dbReference>
<comment type="similarity">
    <text evidence="2 6">Belongs to the plant self-incompatibility (S1) protein family.</text>
</comment>
<evidence type="ECO:0000313" key="8">
    <source>
        <dbReference type="Proteomes" id="UP000501690"/>
    </source>
</evidence>
<dbReference type="Pfam" id="PF05938">
    <property type="entry name" value="Self-incomp_S1"/>
    <property type="match status" value="1"/>
</dbReference>
<dbReference type="Proteomes" id="UP000501690">
    <property type="component" value="Linkage Group LG5"/>
</dbReference>
<sequence length="152" mass="17898">MDSISKTMKTLYWLLILALLLKDSESIDQLAPHKVTVAITNKLLHNKELSLHCKDKHHDLGPVTLKGGETYRFRFQPNFWIHATLYFCRFVWSGGDHRFDIYVEDRDMYCNDNLCSWEIMEKRPCDVSNGILYRKCYEWDKASSEKNNTLSS</sequence>
<evidence type="ECO:0000256" key="2">
    <source>
        <dbReference type="ARBA" id="ARBA00005581"/>
    </source>
</evidence>
<dbReference type="InterPro" id="IPR010264">
    <property type="entry name" value="Self-incomp_S1"/>
</dbReference>
<evidence type="ECO:0000313" key="7">
    <source>
        <dbReference type="EMBL" id="QCD95301.1"/>
    </source>
</evidence>
<proteinExistence type="inferred from homology"/>
<dbReference type="AlphaFoldDB" id="A0A4D6M469"/>
<reference evidence="7 8" key="1">
    <citation type="submission" date="2019-04" db="EMBL/GenBank/DDBJ databases">
        <title>An improved genome assembly and genetic linkage map for asparagus bean, Vigna unguiculata ssp. sesquipedialis.</title>
        <authorList>
            <person name="Xia Q."/>
            <person name="Zhang R."/>
            <person name="Dong Y."/>
        </authorList>
    </citation>
    <scope>NUCLEOTIDE SEQUENCE [LARGE SCALE GENOMIC DNA]</scope>
    <source>
        <tissue evidence="7">Leaf</tissue>
    </source>
</reference>
<keyword evidence="5 6" id="KW-0732">Signal</keyword>
<evidence type="ECO:0000256" key="1">
    <source>
        <dbReference type="ARBA" id="ARBA00004613"/>
    </source>
</evidence>
<comment type="subcellular location">
    <subcellularLocation>
        <location evidence="1 6">Secreted</location>
    </subcellularLocation>
</comment>
<keyword evidence="3 6" id="KW-0713">Self-incompatibility</keyword>
<dbReference type="PANTHER" id="PTHR31232:SF43">
    <property type="entry name" value="S-PROTEIN HOMOLOG 29-RELATED"/>
    <property type="match status" value="1"/>
</dbReference>
<dbReference type="EMBL" id="CP039349">
    <property type="protein sequence ID" value="QCD95301.1"/>
    <property type="molecule type" value="Genomic_DNA"/>
</dbReference>
<dbReference type="GO" id="GO:0005576">
    <property type="term" value="C:extracellular region"/>
    <property type="evidence" value="ECO:0007669"/>
    <property type="project" value="UniProtKB-SubCell"/>
</dbReference>
<keyword evidence="8" id="KW-1185">Reference proteome</keyword>
<evidence type="ECO:0000256" key="4">
    <source>
        <dbReference type="ARBA" id="ARBA00022525"/>
    </source>
</evidence>
<evidence type="ECO:0000256" key="3">
    <source>
        <dbReference type="ARBA" id="ARBA00022471"/>
    </source>
</evidence>
<evidence type="ECO:0000256" key="5">
    <source>
        <dbReference type="ARBA" id="ARBA00022729"/>
    </source>
</evidence>
<protein>
    <recommendedName>
        <fullName evidence="6">S-protein homolog</fullName>
    </recommendedName>
</protein>
<feature type="signal peptide" evidence="6">
    <location>
        <begin position="1"/>
        <end position="26"/>
    </location>
</feature>
<name>A0A4D6M469_VIGUN</name>
<gene>
    <name evidence="7" type="ORF">DEO72_LG5g3395</name>
</gene>